<evidence type="ECO:0000256" key="1">
    <source>
        <dbReference type="SAM" id="MobiDB-lite"/>
    </source>
</evidence>
<feature type="compositionally biased region" description="Polar residues" evidence="1">
    <location>
        <begin position="103"/>
        <end position="115"/>
    </location>
</feature>
<feature type="compositionally biased region" description="Polar residues" evidence="1">
    <location>
        <begin position="257"/>
        <end position="269"/>
    </location>
</feature>
<sequence length="290" mass="32981">MRHWIETEYRRCKYLEKWYRDTYPKEDVFVQDRSRNAKVHGFLTEEEYQRFLMEYETVSGADHELNACVRDHVDYISFYVTTHSGPAWSASHSMANPRHQSAHARNSSESGTPLHNDNPFLRTLSISSTTQETQNTPSRLVRQGCNQYVFIPPALRGRQSATARETATTRTTPNPFETSEFYGHSSFNPHETTPAPVTKDRADAATIERRQGTMVAEYESWAVKYPNPGPRVTAELQDFRRARCLIFVLHEIRQEQGVGQRSSPCTPGSSGPFGYNPAASATASALSYYL</sequence>
<proteinExistence type="predicted"/>
<dbReference type="Proteomes" id="UP000308133">
    <property type="component" value="Unassembled WGS sequence"/>
</dbReference>
<feature type="region of interest" description="Disordered" evidence="1">
    <location>
        <begin position="90"/>
        <end position="121"/>
    </location>
</feature>
<dbReference type="AlphaFoldDB" id="A0A4U7BAA8"/>
<evidence type="ECO:0000313" key="2">
    <source>
        <dbReference type="EMBL" id="TKX26975.1"/>
    </source>
</evidence>
<accession>A0A4U7BAA8</accession>
<feature type="compositionally biased region" description="Low complexity" evidence="1">
    <location>
        <begin position="161"/>
        <end position="172"/>
    </location>
</feature>
<feature type="region of interest" description="Disordered" evidence="1">
    <location>
        <begin position="157"/>
        <end position="200"/>
    </location>
</feature>
<gene>
    <name evidence="2" type="ORF">C1H76_0729</name>
</gene>
<dbReference type="EMBL" id="PTQR01000009">
    <property type="protein sequence ID" value="TKX26975.1"/>
    <property type="molecule type" value="Genomic_DNA"/>
</dbReference>
<reference evidence="2 3" key="1">
    <citation type="submission" date="2018-02" db="EMBL/GenBank/DDBJ databases">
        <title>Draft genome sequences of Elsinoe sp., causing black scab on jojoba.</title>
        <authorList>
            <person name="Stodart B."/>
            <person name="Jeffress S."/>
            <person name="Ash G."/>
            <person name="Arun Chinnappa K."/>
        </authorList>
    </citation>
    <scope>NUCLEOTIDE SEQUENCE [LARGE SCALE GENOMIC DNA]</scope>
    <source>
        <strain evidence="2 3">Hillstone_2</strain>
    </source>
</reference>
<comment type="caution">
    <text evidence="2">The sequence shown here is derived from an EMBL/GenBank/DDBJ whole genome shotgun (WGS) entry which is preliminary data.</text>
</comment>
<feature type="region of interest" description="Disordered" evidence="1">
    <location>
        <begin position="257"/>
        <end position="276"/>
    </location>
</feature>
<evidence type="ECO:0000313" key="3">
    <source>
        <dbReference type="Proteomes" id="UP000308133"/>
    </source>
</evidence>
<organism evidence="2 3">
    <name type="scientific">Elsinoe australis</name>
    <dbReference type="NCBI Taxonomy" id="40998"/>
    <lineage>
        <taxon>Eukaryota</taxon>
        <taxon>Fungi</taxon>
        <taxon>Dikarya</taxon>
        <taxon>Ascomycota</taxon>
        <taxon>Pezizomycotina</taxon>
        <taxon>Dothideomycetes</taxon>
        <taxon>Dothideomycetidae</taxon>
        <taxon>Myriangiales</taxon>
        <taxon>Elsinoaceae</taxon>
        <taxon>Elsinoe</taxon>
    </lineage>
</organism>
<name>A0A4U7BAA8_9PEZI</name>
<protein>
    <submittedName>
        <fullName evidence="2">Uncharacterized protein</fullName>
    </submittedName>
</protein>